<proteinExistence type="predicted"/>
<name>A0A803JG78_XENTR</name>
<reference evidence="1" key="2">
    <citation type="submission" date="2021-03" db="UniProtKB">
        <authorList>
            <consortium name="Ensembl"/>
        </authorList>
    </citation>
    <scope>IDENTIFICATION</scope>
</reference>
<organism evidence="1">
    <name type="scientific">Xenopus tropicalis</name>
    <name type="common">Western clawed frog</name>
    <name type="synonym">Silurana tropicalis</name>
    <dbReference type="NCBI Taxonomy" id="8364"/>
    <lineage>
        <taxon>Eukaryota</taxon>
        <taxon>Metazoa</taxon>
        <taxon>Chordata</taxon>
        <taxon>Craniata</taxon>
        <taxon>Vertebrata</taxon>
        <taxon>Euteleostomi</taxon>
        <taxon>Amphibia</taxon>
        <taxon>Batrachia</taxon>
        <taxon>Anura</taxon>
        <taxon>Pipoidea</taxon>
        <taxon>Pipidae</taxon>
        <taxon>Xenopodinae</taxon>
        <taxon>Xenopus</taxon>
        <taxon>Silurana</taxon>
    </lineage>
</organism>
<evidence type="ECO:0000313" key="1">
    <source>
        <dbReference type="Ensembl" id="ENSXETP00000106946"/>
    </source>
</evidence>
<reference evidence="1" key="1">
    <citation type="journal article" date="2010" name="Science">
        <title>The genome of the Western clawed frog Xenopus tropicalis.</title>
        <authorList>
            <person name="Hellsten U."/>
            <person name="Harland R.M."/>
            <person name="Gilchrist M.J."/>
            <person name="Hendrix D."/>
            <person name="Jurka J."/>
            <person name="Kapitonov V."/>
            <person name="Ovcharenko I."/>
            <person name="Putnam N.H."/>
            <person name="Shu S."/>
            <person name="Taher L."/>
            <person name="Blitz I.L."/>
            <person name="Blumberg B."/>
            <person name="Dichmann D.S."/>
            <person name="Dubchak I."/>
            <person name="Amaya E."/>
            <person name="Detter J.C."/>
            <person name="Fletcher R."/>
            <person name="Gerhard D.S."/>
            <person name="Goodstein D."/>
            <person name="Graves T."/>
            <person name="Grigoriev I.V."/>
            <person name="Grimwood J."/>
            <person name="Kawashima T."/>
            <person name="Lindquist E."/>
            <person name="Lucas S.M."/>
            <person name="Mead P.E."/>
            <person name="Mitros T."/>
            <person name="Ogino H."/>
            <person name="Ohta Y."/>
            <person name="Poliakov A.V."/>
            <person name="Pollet N."/>
            <person name="Robert J."/>
            <person name="Salamov A."/>
            <person name="Sater A.K."/>
            <person name="Schmutz J."/>
            <person name="Terry A."/>
            <person name="Vize P.D."/>
            <person name="Warren W.C."/>
            <person name="Wells D."/>
            <person name="Wills A."/>
            <person name="Wilson R.K."/>
            <person name="Zimmerman L.B."/>
            <person name="Zorn A.M."/>
            <person name="Grainger R."/>
            <person name="Grammer T."/>
            <person name="Khokha M.K."/>
            <person name="Richardson P.M."/>
            <person name="Rokhsar D.S."/>
        </authorList>
    </citation>
    <scope>NUCLEOTIDE SEQUENCE [LARGE SCALE GENOMIC DNA]</scope>
    <source>
        <strain evidence="1">Nigerian</strain>
    </source>
</reference>
<protein>
    <submittedName>
        <fullName evidence="1">Uncharacterized protein</fullName>
    </submittedName>
</protein>
<sequence>MAAPFPRNYFKFISKIPTTVLYRHCSFPLPHTLVPAGAACMSVRPLLNLDSKPIGAWTVGDTPCTRIYGLTLGIVHNKCLYNCRLYPLQQGLLGIPDLDFLLLSAILIPTGSCYLAPFPLFC</sequence>
<dbReference type="InParanoid" id="A0A803JG78"/>
<accession>A0A803JG78</accession>
<dbReference type="Ensembl" id="ENSXETT00000107793">
    <property type="protein sequence ID" value="ENSXETP00000106946"/>
    <property type="gene ID" value="ENSXETG00000047834"/>
</dbReference>
<dbReference type="AlphaFoldDB" id="A0A803JG78"/>